<dbReference type="InterPro" id="IPR028896">
    <property type="entry name" value="GcvT/YgfZ/DmdA"/>
</dbReference>
<proteinExistence type="inferred from homology"/>
<feature type="domain" description="FAD dependent oxidoreductase" evidence="3">
    <location>
        <begin position="9"/>
        <end position="364"/>
    </location>
</feature>
<dbReference type="SUPFAM" id="SSF101790">
    <property type="entry name" value="Aminomethyltransferase beta-barrel domain"/>
    <property type="match status" value="1"/>
</dbReference>
<keyword evidence="2" id="KW-0560">Oxidoreductase</keyword>
<dbReference type="OrthoDB" id="9804379at2"/>
<organism evidence="7 8">
    <name type="scientific">Tepidamorphus gemmatus</name>
    <dbReference type="NCBI Taxonomy" id="747076"/>
    <lineage>
        <taxon>Bacteria</taxon>
        <taxon>Pseudomonadati</taxon>
        <taxon>Pseudomonadota</taxon>
        <taxon>Alphaproteobacteria</taxon>
        <taxon>Hyphomicrobiales</taxon>
        <taxon>Tepidamorphaceae</taxon>
        <taxon>Tepidamorphus</taxon>
    </lineage>
</organism>
<dbReference type="Gene3D" id="3.30.9.10">
    <property type="entry name" value="D-Amino Acid Oxidase, subunit A, domain 2"/>
    <property type="match status" value="1"/>
</dbReference>
<dbReference type="Gene3D" id="3.50.50.60">
    <property type="entry name" value="FAD/NAD(P)-binding domain"/>
    <property type="match status" value="1"/>
</dbReference>
<evidence type="ECO:0000256" key="1">
    <source>
        <dbReference type="ARBA" id="ARBA00008609"/>
    </source>
</evidence>
<dbReference type="Pfam" id="PF01266">
    <property type="entry name" value="DAO"/>
    <property type="match status" value="1"/>
</dbReference>
<dbReference type="SUPFAM" id="SSF51905">
    <property type="entry name" value="FAD/NAD(P)-binding domain"/>
    <property type="match status" value="1"/>
</dbReference>
<dbReference type="InterPro" id="IPR027266">
    <property type="entry name" value="TrmE/GcvT-like"/>
</dbReference>
<dbReference type="GO" id="GO:0016491">
    <property type="term" value="F:oxidoreductase activity"/>
    <property type="evidence" value="ECO:0007669"/>
    <property type="project" value="UniProtKB-KW"/>
</dbReference>
<keyword evidence="8" id="KW-1185">Reference proteome</keyword>
<dbReference type="SUPFAM" id="SSF103025">
    <property type="entry name" value="Folate-binding domain"/>
    <property type="match status" value="1"/>
</dbReference>
<dbReference type="InterPro" id="IPR036188">
    <property type="entry name" value="FAD/NAD-bd_sf"/>
</dbReference>
<dbReference type="Pfam" id="PF01571">
    <property type="entry name" value="GCV_T"/>
    <property type="match status" value="1"/>
</dbReference>
<evidence type="ECO:0000313" key="7">
    <source>
        <dbReference type="EMBL" id="TCT12052.1"/>
    </source>
</evidence>
<dbReference type="AlphaFoldDB" id="A0A4R3MFW5"/>
<evidence type="ECO:0000259" key="4">
    <source>
        <dbReference type="Pfam" id="PF01571"/>
    </source>
</evidence>
<dbReference type="InterPro" id="IPR032503">
    <property type="entry name" value="FAO_M"/>
</dbReference>
<feature type="domain" description="GCVT N-terminal" evidence="4">
    <location>
        <begin position="424"/>
        <end position="702"/>
    </location>
</feature>
<dbReference type="PANTHER" id="PTHR43757">
    <property type="entry name" value="AMINOMETHYLTRANSFERASE"/>
    <property type="match status" value="1"/>
</dbReference>
<dbReference type="Gene3D" id="2.40.30.110">
    <property type="entry name" value="Aminomethyltransferase beta-barrel domains"/>
    <property type="match status" value="1"/>
</dbReference>
<reference evidence="7 8" key="1">
    <citation type="submission" date="2019-03" db="EMBL/GenBank/DDBJ databases">
        <title>Genomic Encyclopedia of Type Strains, Phase IV (KMG-IV): sequencing the most valuable type-strain genomes for metagenomic binning, comparative biology and taxonomic classification.</title>
        <authorList>
            <person name="Goeker M."/>
        </authorList>
    </citation>
    <scope>NUCLEOTIDE SEQUENCE [LARGE SCALE GENOMIC DNA]</scope>
    <source>
        <strain evidence="7 8">DSM 19345</strain>
    </source>
</reference>
<dbReference type="InterPro" id="IPR029043">
    <property type="entry name" value="GcvT/YgfZ_C"/>
</dbReference>
<dbReference type="Pfam" id="PF16350">
    <property type="entry name" value="FAO_M"/>
    <property type="match status" value="1"/>
</dbReference>
<evidence type="ECO:0000313" key="8">
    <source>
        <dbReference type="Proteomes" id="UP000295678"/>
    </source>
</evidence>
<accession>A0A4R3MFW5</accession>
<name>A0A4R3MFW5_9HYPH</name>
<dbReference type="InterPro" id="IPR006222">
    <property type="entry name" value="GCVT_N"/>
</dbReference>
<dbReference type="Gene3D" id="3.30.70.1400">
    <property type="entry name" value="Aminomethyltransferase beta-barrel domains"/>
    <property type="match status" value="1"/>
</dbReference>
<sequence>MSALPSHARIVIIGGGAIGSAIAYHLARAGESDVLVIEKAQLTHGSTWHAAGLVGQLRSKKNLTRLMQNSVAVFDRLEAESGQVIDWRKSGSIRIASSPERLAEIRRSLTQAKGFGFEAHEITAAEAKDRFPWMTTRGVVGAAWIPSDGYIDPYALTQAYARVARAGGIAIREGVRVTGFEMRDRRIVRVLTDHGAVGCDCVVNAAGIWAKRIGEMAGVRLAAGAVEHQYVVTEKKVAVTPETPTFRDPDRIFYLKPDVGAFAIGGWEQGAPACWPQGVPFEFGRELFPENHARLEQFLVPAAERLPILEEIGIQTVINGPIPVSADGEPMMGLAPELDNFFVACGFTAGIAASGGAGEAMANWILHGDPGMDLWPFDVRRFSPHQANRSWLAARSSEAYGRYYALHYPGEEMVSARPQRTSPLHGRLAAAGAVFGSKAGWERPLWFDSGAVEASETPSFEGRPGWFAAVAREHRAVREAVGLIDQTSFSKFEIFGPGALAALQRIAANDLDRPEGTCVYTQLCNERGGIEADLTIMRVARDRFYVVTGSQFGVRDSGWIARHLPSDGSVRLEEVTSAIAVINLVGPKARAVLAAASLDDVSDAAFPHLAVRDIEIGLGRARAARIGYVGELGYELHVPTDEAAAVYDTLKAAGQAHGIIDVGYRAIDSLRLEKGYVYWSADVTPDTDPFAAGLGFAVALGKGDFIGREALARIRAEGPSRRLVTLTVDGFAPLIGGEAVLADGAVVATTTSAGFGHTVGCTIAFAYLPADLAARDLCIEAYGRLYPARRAARAVYDPKGERLRG</sequence>
<evidence type="ECO:0000259" key="3">
    <source>
        <dbReference type="Pfam" id="PF01266"/>
    </source>
</evidence>
<dbReference type="Pfam" id="PF08669">
    <property type="entry name" value="GCV_T_C"/>
    <property type="match status" value="1"/>
</dbReference>
<dbReference type="PANTHER" id="PTHR43757:SF15">
    <property type="entry name" value="PYRUVATE DEHYDROGENASE PHOSPHATASE REGULATORY SUBUNIT, MITOCHONDRIAL-LIKE"/>
    <property type="match status" value="1"/>
</dbReference>
<gene>
    <name evidence="7" type="ORF">EDC22_103366</name>
</gene>
<evidence type="ECO:0000256" key="2">
    <source>
        <dbReference type="ARBA" id="ARBA00023002"/>
    </source>
</evidence>
<dbReference type="Proteomes" id="UP000295678">
    <property type="component" value="Unassembled WGS sequence"/>
</dbReference>
<dbReference type="EMBL" id="SMAK01000003">
    <property type="protein sequence ID" value="TCT12052.1"/>
    <property type="molecule type" value="Genomic_DNA"/>
</dbReference>
<protein>
    <submittedName>
        <fullName evidence="7">4-methylaminobutanoate oxidase (Formaldehyde-forming)</fullName>
    </submittedName>
</protein>
<dbReference type="SUPFAM" id="SSF54373">
    <property type="entry name" value="FAD-linked reductases, C-terminal domain"/>
    <property type="match status" value="1"/>
</dbReference>
<evidence type="ECO:0000259" key="6">
    <source>
        <dbReference type="Pfam" id="PF16350"/>
    </source>
</evidence>
<comment type="caution">
    <text evidence="7">The sequence shown here is derived from an EMBL/GenBank/DDBJ whole genome shotgun (WGS) entry which is preliminary data.</text>
</comment>
<evidence type="ECO:0000259" key="5">
    <source>
        <dbReference type="Pfam" id="PF08669"/>
    </source>
</evidence>
<comment type="similarity">
    <text evidence="1">Belongs to the GcvT family.</text>
</comment>
<feature type="domain" description="FAD dependent oxidoreductase central" evidence="6">
    <location>
        <begin position="367"/>
        <end position="422"/>
    </location>
</feature>
<dbReference type="InterPro" id="IPR013977">
    <property type="entry name" value="GcvT_C"/>
</dbReference>
<dbReference type="Gene3D" id="3.30.1360.120">
    <property type="entry name" value="Probable tRNA modification gtpase trme, domain 1"/>
    <property type="match status" value="1"/>
</dbReference>
<feature type="domain" description="Aminomethyltransferase C-terminal" evidence="5">
    <location>
        <begin position="721"/>
        <end position="797"/>
    </location>
</feature>
<dbReference type="InterPro" id="IPR006076">
    <property type="entry name" value="FAD-dep_OxRdtase"/>
</dbReference>
<dbReference type="RefSeq" id="WP_132805931.1">
    <property type="nucleotide sequence ID" value="NZ_SMAK01000003.1"/>
</dbReference>